<evidence type="ECO:0000256" key="9">
    <source>
        <dbReference type="ARBA" id="ARBA00048367"/>
    </source>
</evidence>
<evidence type="ECO:0000256" key="4">
    <source>
        <dbReference type="ARBA" id="ARBA00022679"/>
    </source>
</evidence>
<dbReference type="InterPro" id="IPR050108">
    <property type="entry name" value="CDK"/>
</dbReference>
<feature type="binding site" evidence="10">
    <location>
        <position position="69"/>
    </location>
    <ligand>
        <name>ATP</name>
        <dbReference type="ChEBI" id="CHEBI:30616"/>
    </ligand>
</feature>
<evidence type="ECO:0000256" key="6">
    <source>
        <dbReference type="ARBA" id="ARBA00022777"/>
    </source>
</evidence>
<comment type="catalytic activity">
    <reaction evidence="8">
        <text>L-threonyl-[protein] + ATP = O-phospho-L-threonyl-[protein] + ADP + H(+)</text>
        <dbReference type="Rhea" id="RHEA:46608"/>
        <dbReference type="Rhea" id="RHEA-COMP:11060"/>
        <dbReference type="Rhea" id="RHEA-COMP:11605"/>
        <dbReference type="ChEBI" id="CHEBI:15378"/>
        <dbReference type="ChEBI" id="CHEBI:30013"/>
        <dbReference type="ChEBI" id="CHEBI:30616"/>
        <dbReference type="ChEBI" id="CHEBI:61977"/>
        <dbReference type="ChEBI" id="CHEBI:456216"/>
        <dbReference type="EC" id="2.7.11.22"/>
    </reaction>
</comment>
<evidence type="ECO:0000313" key="13">
    <source>
        <dbReference type="Proteomes" id="UP000664203"/>
    </source>
</evidence>
<dbReference type="PROSITE" id="PS00107">
    <property type="entry name" value="PROTEIN_KINASE_ATP"/>
    <property type="match status" value="1"/>
</dbReference>
<evidence type="ECO:0000256" key="10">
    <source>
        <dbReference type="PROSITE-ProRule" id="PRU10141"/>
    </source>
</evidence>
<dbReference type="InterPro" id="IPR017441">
    <property type="entry name" value="Protein_kinase_ATP_BS"/>
</dbReference>
<evidence type="ECO:0000256" key="3">
    <source>
        <dbReference type="ARBA" id="ARBA00022527"/>
    </source>
</evidence>
<evidence type="ECO:0000256" key="5">
    <source>
        <dbReference type="ARBA" id="ARBA00022741"/>
    </source>
</evidence>
<dbReference type="PANTHER" id="PTHR24056:SF107">
    <property type="entry name" value="CYCLIN-DEPENDENT KINASE 11A-RELATED"/>
    <property type="match status" value="1"/>
</dbReference>
<comment type="caution">
    <text evidence="12">The sequence shown here is derived from an EMBL/GenBank/DDBJ whole genome shotgun (WGS) entry which is preliminary data.</text>
</comment>
<dbReference type="GO" id="GO:0007346">
    <property type="term" value="P:regulation of mitotic cell cycle"/>
    <property type="evidence" value="ECO:0007669"/>
    <property type="project" value="TreeGrafter"/>
</dbReference>
<dbReference type="Proteomes" id="UP000664203">
    <property type="component" value="Unassembled WGS sequence"/>
</dbReference>
<accession>A0A8H3I727</accession>
<keyword evidence="4" id="KW-0808">Transferase</keyword>
<organism evidence="12 13">
    <name type="scientific">Alectoria fallacina</name>
    <dbReference type="NCBI Taxonomy" id="1903189"/>
    <lineage>
        <taxon>Eukaryota</taxon>
        <taxon>Fungi</taxon>
        <taxon>Dikarya</taxon>
        <taxon>Ascomycota</taxon>
        <taxon>Pezizomycotina</taxon>
        <taxon>Lecanoromycetes</taxon>
        <taxon>OSLEUM clade</taxon>
        <taxon>Lecanoromycetidae</taxon>
        <taxon>Lecanorales</taxon>
        <taxon>Lecanorineae</taxon>
        <taxon>Parmeliaceae</taxon>
        <taxon>Alectoria</taxon>
    </lineage>
</organism>
<dbReference type="Gene3D" id="3.30.200.20">
    <property type="entry name" value="Phosphorylase Kinase, domain 1"/>
    <property type="match status" value="1"/>
</dbReference>
<keyword evidence="5 10" id="KW-0547">Nucleotide-binding</keyword>
<dbReference type="EC" id="2.7.11.22" evidence="2"/>
<reference evidence="12" key="1">
    <citation type="submission" date="2021-03" db="EMBL/GenBank/DDBJ databases">
        <authorList>
            <person name="Tagirdzhanova G."/>
        </authorList>
    </citation>
    <scope>NUCLEOTIDE SEQUENCE</scope>
</reference>
<keyword evidence="13" id="KW-1185">Reference proteome</keyword>
<keyword evidence="3" id="KW-0723">Serine/threonine-protein kinase</keyword>
<gene>
    <name evidence="12" type="primary">CDK10</name>
    <name evidence="12" type="ORF">ALECFALPRED_011108</name>
</gene>
<dbReference type="FunFam" id="3.30.200.20:FF:000054">
    <property type="entry name" value="Cyclin-dependent kinase 11B"/>
    <property type="match status" value="1"/>
</dbReference>
<dbReference type="InterPro" id="IPR000719">
    <property type="entry name" value="Prot_kinase_dom"/>
</dbReference>
<comment type="similarity">
    <text evidence="1">Belongs to the protein kinase superfamily. CMGC Ser/Thr protein kinase family. CDC2/CDKX subfamily.</text>
</comment>
<dbReference type="SUPFAM" id="SSF56112">
    <property type="entry name" value="Protein kinase-like (PK-like)"/>
    <property type="match status" value="1"/>
</dbReference>
<comment type="catalytic activity">
    <reaction evidence="9">
        <text>L-seryl-[protein] + ATP = O-phospho-L-seryl-[protein] + ADP + H(+)</text>
        <dbReference type="Rhea" id="RHEA:17989"/>
        <dbReference type="Rhea" id="RHEA-COMP:9863"/>
        <dbReference type="Rhea" id="RHEA-COMP:11604"/>
        <dbReference type="ChEBI" id="CHEBI:15378"/>
        <dbReference type="ChEBI" id="CHEBI:29999"/>
        <dbReference type="ChEBI" id="CHEBI:30616"/>
        <dbReference type="ChEBI" id="CHEBI:83421"/>
        <dbReference type="ChEBI" id="CHEBI:456216"/>
        <dbReference type="EC" id="2.7.11.22"/>
    </reaction>
</comment>
<evidence type="ECO:0000313" key="12">
    <source>
        <dbReference type="EMBL" id="CAF9917332.1"/>
    </source>
</evidence>
<evidence type="ECO:0000256" key="7">
    <source>
        <dbReference type="ARBA" id="ARBA00022840"/>
    </source>
</evidence>
<dbReference type="GO" id="GO:0004693">
    <property type="term" value="F:cyclin-dependent protein serine/threonine kinase activity"/>
    <property type="evidence" value="ECO:0007669"/>
    <property type="project" value="UniProtKB-EC"/>
</dbReference>
<dbReference type="PROSITE" id="PS50011">
    <property type="entry name" value="PROTEIN_KINASE_DOM"/>
    <property type="match status" value="1"/>
</dbReference>
<keyword evidence="6 12" id="KW-0418">Kinase</keyword>
<dbReference type="InterPro" id="IPR011009">
    <property type="entry name" value="Kinase-like_dom_sf"/>
</dbReference>
<evidence type="ECO:0000259" key="11">
    <source>
        <dbReference type="PROSITE" id="PS50011"/>
    </source>
</evidence>
<evidence type="ECO:0000256" key="1">
    <source>
        <dbReference type="ARBA" id="ARBA00006485"/>
    </source>
</evidence>
<feature type="domain" description="Protein kinase" evidence="11">
    <location>
        <begin position="40"/>
        <end position="133"/>
    </location>
</feature>
<dbReference type="OrthoDB" id="1732493at2759"/>
<proteinExistence type="inferred from homology"/>
<sequence length="133" mass="14751">MGEHNTGNRATQWMSVTGQPLDLGLRDSGFEGQCVSITSYEKLNQLGEGTYGVVYRARDRQTSKVVALKQVRISAEERQNGVPITALREISILRSLNHQNVIDVIDVAVGAHAMDEVYMVMDYAEQVGDPMPR</sequence>
<dbReference type="PANTHER" id="PTHR24056">
    <property type="entry name" value="CELL DIVISION PROTEIN KINASE"/>
    <property type="match status" value="1"/>
</dbReference>
<dbReference type="EMBL" id="CAJPDR010000098">
    <property type="protein sequence ID" value="CAF9917332.1"/>
    <property type="molecule type" value="Genomic_DNA"/>
</dbReference>
<name>A0A8H3I727_9LECA</name>
<dbReference type="Pfam" id="PF00069">
    <property type="entry name" value="Pkinase"/>
    <property type="match status" value="1"/>
</dbReference>
<protein>
    <recommendedName>
        <fullName evidence="2">cyclin-dependent kinase</fullName>
        <ecNumber evidence="2">2.7.11.22</ecNumber>
    </recommendedName>
</protein>
<dbReference type="GO" id="GO:0005634">
    <property type="term" value="C:nucleus"/>
    <property type="evidence" value="ECO:0007669"/>
    <property type="project" value="TreeGrafter"/>
</dbReference>
<dbReference type="AlphaFoldDB" id="A0A8H3I727"/>
<keyword evidence="7 10" id="KW-0067">ATP-binding</keyword>
<evidence type="ECO:0000256" key="8">
    <source>
        <dbReference type="ARBA" id="ARBA00047811"/>
    </source>
</evidence>
<dbReference type="GO" id="GO:0005524">
    <property type="term" value="F:ATP binding"/>
    <property type="evidence" value="ECO:0007669"/>
    <property type="project" value="UniProtKB-UniRule"/>
</dbReference>
<evidence type="ECO:0000256" key="2">
    <source>
        <dbReference type="ARBA" id="ARBA00012425"/>
    </source>
</evidence>